<keyword evidence="1" id="KW-0472">Membrane</keyword>
<keyword evidence="5" id="KW-1185">Reference proteome</keyword>
<reference evidence="3 5" key="2">
    <citation type="submission" date="2024-04" db="EMBL/GenBank/DDBJ databases">
        <title>Three lactobacilli isolated from voided urine samples from females with type 2 diabetes.</title>
        <authorList>
            <person name="Kula A."/>
            <person name="Stegman N."/>
            <person name="Putonti C."/>
        </authorList>
    </citation>
    <scope>NUCLEOTIDE SEQUENCE [LARGE SCALE GENOMIC DNA]</scope>
    <source>
        <strain evidence="3 5">1855</strain>
    </source>
</reference>
<name>A0A5N1I8E9_LACJE</name>
<dbReference type="RefSeq" id="WP_048587983.1">
    <property type="nucleotide sequence ID" value="NZ_CATOUV010000001.1"/>
</dbReference>
<feature type="transmembrane region" description="Helical" evidence="1">
    <location>
        <begin position="202"/>
        <end position="219"/>
    </location>
</feature>
<dbReference type="EMBL" id="JBBVUL010000015">
    <property type="protein sequence ID" value="MEL0565721.1"/>
    <property type="molecule type" value="Genomic_DNA"/>
</dbReference>
<protein>
    <submittedName>
        <fullName evidence="2">Uncharacterized protein</fullName>
    </submittedName>
</protein>
<sequence length="244" mass="28501">MISNKDLDEKASRLISEKKRLFSQAEKQTEKIINRGRLDIVLNSAIDHAIEQNTKIDSNSDVADKLIILDSYFDFTRLKKQILNTLQNIAVKDHCDKQFLIFKNQITDLVTDRLDNATKERLGKLGFNKIRVELSSDEYYLLPPNYMDEYVYIWVSNKLQEESRRDVKLANFISFMIVIPNLLGIFLYLFSSIQLLPSMFRSLALVPLLISFISLIYGIHKRLDMKLIKVQLLKLLAVEKRERE</sequence>
<dbReference type="AlphaFoldDB" id="A0A5N1I8E9"/>
<dbReference type="Proteomes" id="UP000327236">
    <property type="component" value="Unassembled WGS sequence"/>
</dbReference>
<evidence type="ECO:0000313" key="3">
    <source>
        <dbReference type="EMBL" id="MEL0565721.1"/>
    </source>
</evidence>
<organism evidence="2 4">
    <name type="scientific">Lactobacillus jensenii</name>
    <dbReference type="NCBI Taxonomy" id="109790"/>
    <lineage>
        <taxon>Bacteria</taxon>
        <taxon>Bacillati</taxon>
        <taxon>Bacillota</taxon>
        <taxon>Bacilli</taxon>
        <taxon>Lactobacillales</taxon>
        <taxon>Lactobacillaceae</taxon>
        <taxon>Lactobacillus</taxon>
    </lineage>
</organism>
<accession>A0A5N1I8E9</accession>
<gene>
    <name evidence="3" type="ORF">AAC431_07340</name>
    <name evidence="2" type="ORF">F6H94_08100</name>
</gene>
<feature type="transmembrane region" description="Helical" evidence="1">
    <location>
        <begin position="169"/>
        <end position="190"/>
    </location>
</feature>
<evidence type="ECO:0000313" key="4">
    <source>
        <dbReference type="Proteomes" id="UP000327236"/>
    </source>
</evidence>
<evidence type="ECO:0000313" key="5">
    <source>
        <dbReference type="Proteomes" id="UP001385848"/>
    </source>
</evidence>
<evidence type="ECO:0000256" key="1">
    <source>
        <dbReference type="SAM" id="Phobius"/>
    </source>
</evidence>
<reference evidence="2 4" key="1">
    <citation type="submission" date="2019-09" db="EMBL/GenBank/DDBJ databases">
        <title>Draft genome sequence assemblies of isolates from the urinary tract.</title>
        <authorList>
            <person name="Mores C.R."/>
            <person name="Putonti C."/>
            <person name="Wolfe A.J."/>
        </authorList>
    </citation>
    <scope>NUCLEOTIDE SEQUENCE [LARGE SCALE GENOMIC DNA]</scope>
    <source>
        <strain evidence="2 4">UMB246</strain>
    </source>
</reference>
<dbReference type="KEGG" id="lje:BUE77_08075"/>
<comment type="caution">
    <text evidence="2">The sequence shown here is derived from an EMBL/GenBank/DDBJ whole genome shotgun (WGS) entry which is preliminary data.</text>
</comment>
<dbReference type="EMBL" id="VYWW01000048">
    <property type="protein sequence ID" value="KAA9320391.1"/>
    <property type="molecule type" value="Genomic_DNA"/>
</dbReference>
<evidence type="ECO:0000313" key="2">
    <source>
        <dbReference type="EMBL" id="KAA9320391.1"/>
    </source>
</evidence>
<proteinExistence type="predicted"/>
<dbReference type="Proteomes" id="UP001385848">
    <property type="component" value="Unassembled WGS sequence"/>
</dbReference>
<dbReference type="GeneID" id="31743677"/>
<keyword evidence="1" id="KW-0812">Transmembrane</keyword>
<dbReference type="OrthoDB" id="10017355at2"/>
<keyword evidence="1" id="KW-1133">Transmembrane helix</keyword>